<dbReference type="VEuPathDB" id="TriTrypDB:Lsey_0115_0070"/>
<accession>A0A0N0P5S3</accession>
<evidence type="ECO:0000256" key="1">
    <source>
        <dbReference type="SAM" id="MobiDB-lite"/>
    </source>
</evidence>
<dbReference type="OrthoDB" id="271584at2759"/>
<sequence>MRHGVRILCARGAFAAPAASALAVAGLRENKATQLYQRCLDPQVTPSDLVRLAGDLLPFIADGSLELRQRVLLLDALAARAVRNEGVMQKCLWDIFKAPLPSSRPYAFAAEKEVLSLAELSAYTSRAFRLMAEQQFLNDPQMTAIALGRCVELAAHLTMSGVCDAYKGLCAVNHLFFSTAEVAHHDSELAANMTMKEFYEKEDVPDSETLRNQPNLIDVLCGELEMQVQRCASFLEAGGNHRDGGSAQLISLSDTAQRSFPSSSSSLTSGEQQWLLNLLESLAVVGVQNASTLECLATLIPRYRSGSSSSFFIQALHHVTHIEQRVADPLVHEETAVIKDARRHLTLRLSEEIHKMPGVAGYLRHHPRELLLLRRLFEREAASAALSPALWDTVRIIRVAHRHTVAELQRSTRPTGKLFEKKYNVKVKPISVDNSETERFVPPVFKTWRNPAATPRGGHPRNGRTPRRMAFGTRRISKNYIKNKRKKFCPAVF</sequence>
<comment type="caution">
    <text evidence="2">The sequence shown here is derived from an EMBL/GenBank/DDBJ whole genome shotgun (WGS) entry which is preliminary data.</text>
</comment>
<gene>
    <name evidence="2" type="ORF">ABL78_4123</name>
</gene>
<protein>
    <submittedName>
        <fullName evidence="2">Uncharacterized protein</fullName>
    </submittedName>
</protein>
<feature type="region of interest" description="Disordered" evidence="1">
    <location>
        <begin position="448"/>
        <end position="467"/>
    </location>
</feature>
<keyword evidence="3" id="KW-1185">Reference proteome</keyword>
<dbReference type="AlphaFoldDB" id="A0A0N0P5S3"/>
<name>A0A0N0P5S3_LEPSE</name>
<dbReference type="EMBL" id="LJSK01000115">
    <property type="protein sequence ID" value="KPI86799.1"/>
    <property type="molecule type" value="Genomic_DNA"/>
</dbReference>
<evidence type="ECO:0000313" key="3">
    <source>
        <dbReference type="Proteomes" id="UP000038009"/>
    </source>
</evidence>
<reference evidence="2 3" key="1">
    <citation type="journal article" date="2015" name="PLoS Pathog.">
        <title>Leptomonas seymouri: Adaptations to the Dixenous Life Cycle Analyzed by Genome Sequencing, Transcriptome Profiling and Co-infection with Leishmania donovani.</title>
        <authorList>
            <person name="Kraeva N."/>
            <person name="Butenko A."/>
            <person name="Hlavacova J."/>
            <person name="Kostygov A."/>
            <person name="Myskova J."/>
            <person name="Grybchuk D."/>
            <person name="Lestinova T."/>
            <person name="Votypka J."/>
            <person name="Volf P."/>
            <person name="Opperdoes F."/>
            <person name="Flegontov P."/>
            <person name="Lukes J."/>
            <person name="Yurchenko V."/>
        </authorList>
    </citation>
    <scope>NUCLEOTIDE SEQUENCE [LARGE SCALE GENOMIC DNA]</scope>
    <source>
        <strain evidence="2 3">ATCC 30220</strain>
    </source>
</reference>
<feature type="compositionally biased region" description="Basic residues" evidence="1">
    <location>
        <begin position="458"/>
        <end position="467"/>
    </location>
</feature>
<evidence type="ECO:0000313" key="2">
    <source>
        <dbReference type="EMBL" id="KPI86799.1"/>
    </source>
</evidence>
<dbReference type="Proteomes" id="UP000038009">
    <property type="component" value="Unassembled WGS sequence"/>
</dbReference>
<organism evidence="2 3">
    <name type="scientific">Leptomonas seymouri</name>
    <dbReference type="NCBI Taxonomy" id="5684"/>
    <lineage>
        <taxon>Eukaryota</taxon>
        <taxon>Discoba</taxon>
        <taxon>Euglenozoa</taxon>
        <taxon>Kinetoplastea</taxon>
        <taxon>Metakinetoplastina</taxon>
        <taxon>Trypanosomatida</taxon>
        <taxon>Trypanosomatidae</taxon>
        <taxon>Leishmaniinae</taxon>
        <taxon>Leptomonas</taxon>
    </lineage>
</organism>
<proteinExistence type="predicted"/>
<dbReference type="OMA" id="RGGHPRN"/>